<accession>A0AAP0BAV8</accession>
<dbReference type="EMBL" id="JBBWWQ010000012">
    <property type="protein sequence ID" value="KAK8934870.1"/>
    <property type="molecule type" value="Genomic_DNA"/>
</dbReference>
<gene>
    <name evidence="1" type="ORF">KSP39_PZI014233</name>
</gene>
<comment type="caution">
    <text evidence="1">The sequence shown here is derived from an EMBL/GenBank/DDBJ whole genome shotgun (WGS) entry which is preliminary data.</text>
</comment>
<reference evidence="1 2" key="1">
    <citation type="journal article" date="2022" name="Nat. Plants">
        <title>Genomes of leafy and leafless Platanthera orchids illuminate the evolution of mycoheterotrophy.</title>
        <authorList>
            <person name="Li M.H."/>
            <person name="Liu K.W."/>
            <person name="Li Z."/>
            <person name="Lu H.C."/>
            <person name="Ye Q.L."/>
            <person name="Zhang D."/>
            <person name="Wang J.Y."/>
            <person name="Li Y.F."/>
            <person name="Zhong Z.M."/>
            <person name="Liu X."/>
            <person name="Yu X."/>
            <person name="Liu D.K."/>
            <person name="Tu X.D."/>
            <person name="Liu B."/>
            <person name="Hao Y."/>
            <person name="Liao X.Y."/>
            <person name="Jiang Y.T."/>
            <person name="Sun W.H."/>
            <person name="Chen J."/>
            <person name="Chen Y.Q."/>
            <person name="Ai Y."/>
            <person name="Zhai J.W."/>
            <person name="Wu S.S."/>
            <person name="Zhou Z."/>
            <person name="Hsiao Y.Y."/>
            <person name="Wu W.L."/>
            <person name="Chen Y.Y."/>
            <person name="Lin Y.F."/>
            <person name="Hsu J.L."/>
            <person name="Li C.Y."/>
            <person name="Wang Z.W."/>
            <person name="Zhao X."/>
            <person name="Zhong W.Y."/>
            <person name="Ma X.K."/>
            <person name="Ma L."/>
            <person name="Huang J."/>
            <person name="Chen G.Z."/>
            <person name="Huang M.Z."/>
            <person name="Huang L."/>
            <person name="Peng D.H."/>
            <person name="Luo Y.B."/>
            <person name="Zou S.Q."/>
            <person name="Chen S.P."/>
            <person name="Lan S."/>
            <person name="Tsai W.C."/>
            <person name="Van de Peer Y."/>
            <person name="Liu Z.J."/>
        </authorList>
    </citation>
    <scope>NUCLEOTIDE SEQUENCE [LARGE SCALE GENOMIC DNA]</scope>
    <source>
        <strain evidence="1">Lor287</strain>
    </source>
</reference>
<protein>
    <submittedName>
        <fullName evidence="1">Uncharacterized protein</fullName>
    </submittedName>
</protein>
<evidence type="ECO:0000313" key="2">
    <source>
        <dbReference type="Proteomes" id="UP001418222"/>
    </source>
</evidence>
<evidence type="ECO:0000313" key="1">
    <source>
        <dbReference type="EMBL" id="KAK8934870.1"/>
    </source>
</evidence>
<keyword evidence="2" id="KW-1185">Reference proteome</keyword>
<proteinExistence type="predicted"/>
<organism evidence="1 2">
    <name type="scientific">Platanthera zijinensis</name>
    <dbReference type="NCBI Taxonomy" id="2320716"/>
    <lineage>
        <taxon>Eukaryota</taxon>
        <taxon>Viridiplantae</taxon>
        <taxon>Streptophyta</taxon>
        <taxon>Embryophyta</taxon>
        <taxon>Tracheophyta</taxon>
        <taxon>Spermatophyta</taxon>
        <taxon>Magnoliopsida</taxon>
        <taxon>Liliopsida</taxon>
        <taxon>Asparagales</taxon>
        <taxon>Orchidaceae</taxon>
        <taxon>Orchidoideae</taxon>
        <taxon>Orchideae</taxon>
        <taxon>Orchidinae</taxon>
        <taxon>Platanthera</taxon>
    </lineage>
</organism>
<sequence>MFALYCNWRLAPEVVNQLLASSPRCSSHTAVREFRPVLLPRNSLQLPLGAPPESSQQKFLERSMPALVSFLIGFGNAISWEKYDGVDLDAFHLVLLPHSCSQVPLASSHWSSSLCSQRFQSRVTLLWYVLAWRRGRGDIEILQHLVH</sequence>
<name>A0AAP0BAV8_9ASPA</name>
<dbReference type="AlphaFoldDB" id="A0AAP0BAV8"/>
<dbReference type="Proteomes" id="UP001418222">
    <property type="component" value="Unassembled WGS sequence"/>
</dbReference>